<evidence type="ECO:0008006" key="3">
    <source>
        <dbReference type="Google" id="ProtNLM"/>
    </source>
</evidence>
<evidence type="ECO:0000313" key="1">
    <source>
        <dbReference type="EMBL" id="PFR96686.1"/>
    </source>
</evidence>
<name>A0AA44TD03_BACCE</name>
<protein>
    <recommendedName>
        <fullName evidence="3">NYN domain-containing protein</fullName>
    </recommendedName>
</protein>
<dbReference type="EMBL" id="NVBO01000247">
    <property type="protein sequence ID" value="PFR96686.1"/>
    <property type="molecule type" value="Genomic_DNA"/>
</dbReference>
<accession>A0AA44TD03</accession>
<dbReference type="Proteomes" id="UP000226357">
    <property type="component" value="Unassembled WGS sequence"/>
</dbReference>
<proteinExistence type="predicted"/>
<reference evidence="1 2" key="1">
    <citation type="submission" date="2017-09" db="EMBL/GenBank/DDBJ databases">
        <title>Large-scale bioinformatics analysis of Bacillus genomes uncovers conserved roles of natural products in bacterial physiology.</title>
        <authorList>
            <consortium name="Agbiome Team Llc"/>
            <person name="Bleich R.M."/>
            <person name="Grubbs K.J."/>
            <person name="Santa Maria K.C."/>
            <person name="Allen S.E."/>
            <person name="Farag S."/>
            <person name="Shank E.A."/>
            <person name="Bowers A."/>
        </authorList>
    </citation>
    <scope>NUCLEOTIDE SEQUENCE [LARGE SCALE GENOMIC DNA]</scope>
    <source>
        <strain evidence="1 2">AFS067272</strain>
    </source>
</reference>
<organism evidence="1 2">
    <name type="scientific">Bacillus cereus</name>
    <dbReference type="NCBI Taxonomy" id="1396"/>
    <lineage>
        <taxon>Bacteria</taxon>
        <taxon>Bacillati</taxon>
        <taxon>Bacillota</taxon>
        <taxon>Bacilli</taxon>
        <taxon>Bacillales</taxon>
        <taxon>Bacillaceae</taxon>
        <taxon>Bacillus</taxon>
        <taxon>Bacillus cereus group</taxon>
    </lineage>
</organism>
<comment type="caution">
    <text evidence="1">The sequence shown here is derived from an EMBL/GenBank/DDBJ whole genome shotgun (WGS) entry which is preliminary data.</text>
</comment>
<dbReference type="Gene3D" id="3.40.50.1010">
    <property type="entry name" value="5'-nuclease"/>
    <property type="match status" value="1"/>
</dbReference>
<sequence>MTNKPRALVLIDYENLFMGGNDQGLELTHDGFEYFISYLNGIYDIKDEMNRVVCRYRDYDSYFQNFVESLSLVAVNAIDKGQDVADGYLIVDGIQKLSEVHENIDEVVIVGGDNVYAGLVRSIINKFKKSVKIIAWESTIASALNEINRNKVVIQNVEAIFEIGSGKEVQGNWLISNKCSELEFAAISYIAKSRFPNGYHLNTLTNKLVESKDPRVSALVDYHETRAWLLSQTGGQNIFTQSRDYDKTGKKKGIVLQLNHTHSKVQYVLAKLPKKVSSASN</sequence>
<dbReference type="AlphaFoldDB" id="A0AA44TD03"/>
<gene>
    <name evidence="1" type="ORF">COK38_20650</name>
</gene>
<evidence type="ECO:0000313" key="2">
    <source>
        <dbReference type="Proteomes" id="UP000226357"/>
    </source>
</evidence>